<evidence type="ECO:0000313" key="3">
    <source>
        <dbReference type="Proteomes" id="UP001366503"/>
    </source>
</evidence>
<keyword evidence="1" id="KW-0472">Membrane</keyword>
<comment type="caution">
    <text evidence="2">The sequence shown here is derived from an EMBL/GenBank/DDBJ whole genome shotgun (WGS) entry which is preliminary data.</text>
</comment>
<feature type="transmembrane region" description="Helical" evidence="1">
    <location>
        <begin position="46"/>
        <end position="67"/>
    </location>
</feature>
<keyword evidence="1" id="KW-0812">Transmembrane</keyword>
<accession>A0ABU8KHC0</accession>
<reference evidence="2 3" key="1">
    <citation type="submission" date="2022-12" db="EMBL/GenBank/DDBJ databases">
        <authorList>
            <person name="Muema E."/>
        </authorList>
    </citation>
    <scope>NUCLEOTIDE SEQUENCE [LARGE SCALE GENOMIC DNA]</scope>
    <source>
        <strain evidence="3">1330</strain>
    </source>
</reference>
<protein>
    <submittedName>
        <fullName evidence="2">Uncharacterized protein</fullName>
    </submittedName>
</protein>
<proteinExistence type="predicted"/>
<gene>
    <name evidence="2" type="ORF">O7A05_23475</name>
</gene>
<evidence type="ECO:0000256" key="1">
    <source>
        <dbReference type="SAM" id="Phobius"/>
    </source>
</evidence>
<dbReference type="EMBL" id="JAPYKO010000019">
    <property type="protein sequence ID" value="MEI9405102.1"/>
    <property type="molecule type" value="Genomic_DNA"/>
</dbReference>
<dbReference type="RefSeq" id="WP_337095320.1">
    <property type="nucleotide sequence ID" value="NZ_JAPYKO010000019.1"/>
</dbReference>
<sequence>MHIKTGNGMAHHRIALGLLYGLLFTGLALLAYAVRTAHWVADNAGLKAMLACVLAYIGVMSGLVWAINKINKAFPTLDFPPSSTHSDHAWFVDQVTVDVVPDVAHDKSPPIKREKPTDR</sequence>
<organism evidence="2 3">
    <name type="scientific">Mesorhizobium argentiipisi</name>
    <dbReference type="NCBI Taxonomy" id="3015175"/>
    <lineage>
        <taxon>Bacteria</taxon>
        <taxon>Pseudomonadati</taxon>
        <taxon>Pseudomonadota</taxon>
        <taxon>Alphaproteobacteria</taxon>
        <taxon>Hyphomicrobiales</taxon>
        <taxon>Phyllobacteriaceae</taxon>
        <taxon>Mesorhizobium</taxon>
    </lineage>
</organism>
<name>A0ABU8KHC0_9HYPH</name>
<keyword evidence="1" id="KW-1133">Transmembrane helix</keyword>
<dbReference type="Proteomes" id="UP001366503">
    <property type="component" value="Unassembled WGS sequence"/>
</dbReference>
<evidence type="ECO:0000313" key="2">
    <source>
        <dbReference type="EMBL" id="MEI9405102.1"/>
    </source>
</evidence>
<feature type="transmembrane region" description="Helical" evidence="1">
    <location>
        <begin position="12"/>
        <end position="34"/>
    </location>
</feature>
<keyword evidence="3" id="KW-1185">Reference proteome</keyword>